<comment type="caution">
    <text evidence="3">The sequence shown here is derived from an EMBL/GenBank/DDBJ whole genome shotgun (WGS) entry which is preliminary data.</text>
</comment>
<keyword evidence="1" id="KW-0175">Coiled coil</keyword>
<protein>
    <submittedName>
        <fullName evidence="3">Uncharacterized protein</fullName>
    </submittedName>
</protein>
<gene>
    <name evidence="3" type="ORF">CesoFtcFv8_024723</name>
</gene>
<evidence type="ECO:0000256" key="2">
    <source>
        <dbReference type="SAM" id="MobiDB-lite"/>
    </source>
</evidence>
<dbReference type="EMBL" id="JAULUE010002065">
    <property type="protein sequence ID" value="KAK5879420.1"/>
    <property type="molecule type" value="Genomic_DNA"/>
</dbReference>
<feature type="region of interest" description="Disordered" evidence="2">
    <location>
        <begin position="1"/>
        <end position="58"/>
    </location>
</feature>
<feature type="compositionally biased region" description="Basic and acidic residues" evidence="2">
    <location>
        <begin position="1"/>
        <end position="14"/>
    </location>
</feature>
<keyword evidence="4" id="KW-1185">Reference proteome</keyword>
<sequence length="235" mass="27600">MMTRGGKKDGKEDQEGGASSSVEPGSTAESKTEGKLEELAGLGEMLVRTQATEDEQTKKASSFQECHWRSMQQKLSQIQQQVSMLREERRLRRQRKEGLRNRQVEAALIQSEEERTARRKALEQEERLAKELDLFNCETQREDTQKKCIMEHQLLEELERQRQAELTAQKAREEEDISKREEPVKILEENNRKMKSELEQAAAEKLKLEQKWLEEMVQYQKELELQQCLYTFPNV</sequence>
<name>A0AAN8B7M0_9TELE</name>
<dbReference type="Proteomes" id="UP001335648">
    <property type="component" value="Unassembled WGS sequence"/>
</dbReference>
<reference evidence="3 4" key="1">
    <citation type="journal article" date="2023" name="Mol. Biol. Evol.">
        <title>Genomics of Secondarily Temperate Adaptation in the Only Non-Antarctic Icefish.</title>
        <authorList>
            <person name="Rivera-Colon A.G."/>
            <person name="Rayamajhi N."/>
            <person name="Minhas B.F."/>
            <person name="Madrigal G."/>
            <person name="Bilyk K.T."/>
            <person name="Yoon V."/>
            <person name="Hune M."/>
            <person name="Gregory S."/>
            <person name="Cheng C.H.C."/>
            <person name="Catchen J.M."/>
        </authorList>
    </citation>
    <scope>NUCLEOTIDE SEQUENCE [LARGE SCALE GENOMIC DNA]</scope>
    <source>
        <strain evidence="3">JC2023a</strain>
    </source>
</reference>
<organism evidence="3 4">
    <name type="scientific">Champsocephalus esox</name>
    <name type="common">pike icefish</name>
    <dbReference type="NCBI Taxonomy" id="159716"/>
    <lineage>
        <taxon>Eukaryota</taxon>
        <taxon>Metazoa</taxon>
        <taxon>Chordata</taxon>
        <taxon>Craniata</taxon>
        <taxon>Vertebrata</taxon>
        <taxon>Euteleostomi</taxon>
        <taxon>Actinopterygii</taxon>
        <taxon>Neopterygii</taxon>
        <taxon>Teleostei</taxon>
        <taxon>Neoteleostei</taxon>
        <taxon>Acanthomorphata</taxon>
        <taxon>Eupercaria</taxon>
        <taxon>Perciformes</taxon>
        <taxon>Notothenioidei</taxon>
        <taxon>Channichthyidae</taxon>
        <taxon>Champsocephalus</taxon>
    </lineage>
</organism>
<feature type="compositionally biased region" description="Polar residues" evidence="2">
    <location>
        <begin position="18"/>
        <end position="29"/>
    </location>
</feature>
<accession>A0AAN8B7M0</accession>
<feature type="coiled-coil region" evidence="1">
    <location>
        <begin position="141"/>
        <end position="211"/>
    </location>
</feature>
<proteinExistence type="predicted"/>
<evidence type="ECO:0000313" key="4">
    <source>
        <dbReference type="Proteomes" id="UP001335648"/>
    </source>
</evidence>
<dbReference type="AlphaFoldDB" id="A0AAN8B7M0"/>
<evidence type="ECO:0000256" key="1">
    <source>
        <dbReference type="SAM" id="Coils"/>
    </source>
</evidence>
<evidence type="ECO:0000313" key="3">
    <source>
        <dbReference type="EMBL" id="KAK5879420.1"/>
    </source>
</evidence>